<dbReference type="Proteomes" id="UP000273001">
    <property type="component" value="Chromosome"/>
</dbReference>
<dbReference type="InterPro" id="IPR001227">
    <property type="entry name" value="Ac_transferase_dom_sf"/>
</dbReference>
<dbReference type="EMBL" id="CP032514">
    <property type="protein sequence ID" value="AYD89266.1"/>
    <property type="molecule type" value="Genomic_DNA"/>
</dbReference>
<dbReference type="InterPro" id="IPR050858">
    <property type="entry name" value="Mal-CoA-ACP_Trans/PKS_FabD"/>
</dbReference>
<evidence type="ECO:0000256" key="2">
    <source>
        <dbReference type="ARBA" id="ARBA00022679"/>
    </source>
</evidence>
<dbReference type="Gene3D" id="3.40.366.10">
    <property type="entry name" value="Malonyl-Coenzyme A Acyl Carrier Protein, domain 2"/>
    <property type="match status" value="1"/>
</dbReference>
<dbReference type="RefSeq" id="WP_120203742.1">
    <property type="nucleotide sequence ID" value="NZ_CP032514.1"/>
</dbReference>
<accession>A0ABN5PM07</accession>
<proteinExistence type="predicted"/>
<dbReference type="InterPro" id="IPR016036">
    <property type="entry name" value="Malonyl_transacylase_ACP-bd"/>
</dbReference>
<reference evidence="6 7" key="1">
    <citation type="submission" date="2018-09" db="EMBL/GenBank/DDBJ databases">
        <authorList>
            <person name="Li J."/>
        </authorList>
    </citation>
    <scope>NUCLEOTIDE SEQUENCE [LARGE SCALE GENOMIC DNA]</scope>
    <source>
        <strain evidence="6 7">2129</strain>
    </source>
</reference>
<keyword evidence="3" id="KW-0012">Acyltransferase</keyword>
<dbReference type="EC" id="2.3.1.39" evidence="1"/>
<sequence length="255" mass="27476">MGLQLSLPATAHTQPTLFFVNALYAQELERMGIRPSLAAGHSLGELKSLVCAGVMSLKDGLKVALARGRAMAYAAEKRAFHGGMVAIGSATDPESLRGFLDEECSDCDLAAENSRTQLAVSGPADRVKGLARRVEERGLGRATVLNVGGAFHSRYMRDASNAYREWLLSGEIDVNAPSIPVFSNVTAEPYPSDRTEITELMVQQLTSPVRWRDGVHAMAKQGPVLFQELGPRSIVTSLASEVLQAVHCDEVVGRQ</sequence>
<dbReference type="Pfam" id="PF00698">
    <property type="entry name" value="Acyl_transf_1"/>
    <property type="match status" value="1"/>
</dbReference>
<keyword evidence="7" id="KW-1185">Reference proteome</keyword>
<evidence type="ECO:0000259" key="5">
    <source>
        <dbReference type="SMART" id="SM00827"/>
    </source>
</evidence>
<dbReference type="SUPFAM" id="SSF52151">
    <property type="entry name" value="FabD/lysophospholipase-like"/>
    <property type="match status" value="1"/>
</dbReference>
<comment type="catalytic activity">
    <reaction evidence="4">
        <text>holo-[ACP] + malonyl-CoA = malonyl-[ACP] + CoA</text>
        <dbReference type="Rhea" id="RHEA:41792"/>
        <dbReference type="Rhea" id="RHEA-COMP:9623"/>
        <dbReference type="Rhea" id="RHEA-COMP:9685"/>
        <dbReference type="ChEBI" id="CHEBI:57287"/>
        <dbReference type="ChEBI" id="CHEBI:57384"/>
        <dbReference type="ChEBI" id="CHEBI:64479"/>
        <dbReference type="ChEBI" id="CHEBI:78449"/>
        <dbReference type="EC" id="2.3.1.39"/>
    </reaction>
</comment>
<dbReference type="InterPro" id="IPR016035">
    <property type="entry name" value="Acyl_Trfase/lysoPLipase"/>
</dbReference>
<evidence type="ECO:0000313" key="6">
    <source>
        <dbReference type="EMBL" id="AYD89266.1"/>
    </source>
</evidence>
<evidence type="ECO:0000256" key="3">
    <source>
        <dbReference type="ARBA" id="ARBA00023315"/>
    </source>
</evidence>
<dbReference type="SMART" id="SM00827">
    <property type="entry name" value="PKS_AT"/>
    <property type="match status" value="1"/>
</dbReference>
<feature type="domain" description="Malonyl-CoA:ACP transacylase (MAT)" evidence="5">
    <location>
        <begin position="1"/>
        <end position="249"/>
    </location>
</feature>
<evidence type="ECO:0000256" key="1">
    <source>
        <dbReference type="ARBA" id="ARBA00013258"/>
    </source>
</evidence>
<name>A0ABN5PM07_9ACTO</name>
<keyword evidence="2" id="KW-0808">Transferase</keyword>
<dbReference type="SUPFAM" id="SSF55048">
    <property type="entry name" value="Probable ACP-binding domain of malonyl-CoA ACP transacylase"/>
    <property type="match status" value="1"/>
</dbReference>
<dbReference type="InterPro" id="IPR014043">
    <property type="entry name" value="Acyl_transferase_dom"/>
</dbReference>
<dbReference type="PANTHER" id="PTHR42681:SF1">
    <property type="entry name" value="MALONYL-COA-ACYL CARRIER PROTEIN TRANSACYLASE, MITOCHONDRIAL"/>
    <property type="match status" value="1"/>
</dbReference>
<protein>
    <recommendedName>
        <fullName evidence="1">[acyl-carrier-protein] S-malonyltransferase</fullName>
        <ecNumber evidence="1">2.3.1.39</ecNumber>
    </recommendedName>
</protein>
<organism evidence="6 7">
    <name type="scientific">Actinomyces lilanjuaniae</name>
    <dbReference type="NCBI Taxonomy" id="2321394"/>
    <lineage>
        <taxon>Bacteria</taxon>
        <taxon>Bacillati</taxon>
        <taxon>Actinomycetota</taxon>
        <taxon>Actinomycetes</taxon>
        <taxon>Actinomycetales</taxon>
        <taxon>Actinomycetaceae</taxon>
        <taxon>Actinomyces</taxon>
    </lineage>
</organism>
<dbReference type="PANTHER" id="PTHR42681">
    <property type="entry name" value="MALONYL-COA-ACYL CARRIER PROTEIN TRANSACYLASE, MITOCHONDRIAL"/>
    <property type="match status" value="1"/>
</dbReference>
<evidence type="ECO:0000313" key="7">
    <source>
        <dbReference type="Proteomes" id="UP000273001"/>
    </source>
</evidence>
<gene>
    <name evidence="6" type="ORF">D5R93_02905</name>
</gene>
<evidence type="ECO:0000256" key="4">
    <source>
        <dbReference type="ARBA" id="ARBA00048462"/>
    </source>
</evidence>